<sequence>MKTMTTHDSALRQAPTSLGIMERLRALGPGAMVAACILGPGSITTLSVAGAEYGFALLWAVMAASVVAFCFQRPVIRFTLATGMSAMEGIRQHMGRKWSITLYVALLLGAVAFQAGNFTGAALALNYLLPSVPILAWVGILALAALVMCWVGIYRLLENINRAIIALIVLSFVLTLALAGPNAGDVAATGFSFKVPEGNYWLILALIATTLPPNTVLGLSAFIKRKYAHDTTTAMDKRLALSRFDHTTNVVITGVVMVAILLCSAAALHPLGTGVSGAADMAGQLTPVLGQYAGVLFSLGLWAAGFSSGLFNIAVQPPLLGEATGRNESARSTRNRSVMLLAALAPVVIVALFGSTPIELILTAQAINGLLLPAIVGSIWVLCNQRTLLGAFANTFRQNLVYGLVMLIVCLLALRVFLGMLGVI</sequence>
<organism evidence="8 9">
    <name type="scientific">Kushneria avicenniae</name>
    <dbReference type="NCBI Taxonomy" id="402385"/>
    <lineage>
        <taxon>Bacteria</taxon>
        <taxon>Pseudomonadati</taxon>
        <taxon>Pseudomonadota</taxon>
        <taxon>Gammaproteobacteria</taxon>
        <taxon>Oceanospirillales</taxon>
        <taxon>Halomonadaceae</taxon>
        <taxon>Kushneria</taxon>
    </lineage>
</organism>
<dbReference type="Pfam" id="PF01566">
    <property type="entry name" value="Nramp"/>
    <property type="match status" value="1"/>
</dbReference>
<feature type="transmembrane region" description="Helical" evidence="7">
    <location>
        <begin position="404"/>
        <end position="423"/>
    </location>
</feature>
<dbReference type="GO" id="GO:0005886">
    <property type="term" value="C:plasma membrane"/>
    <property type="evidence" value="ECO:0007669"/>
    <property type="project" value="TreeGrafter"/>
</dbReference>
<keyword evidence="2" id="KW-0813">Transport</keyword>
<reference evidence="9" key="1">
    <citation type="submission" date="2016-10" db="EMBL/GenBank/DDBJ databases">
        <authorList>
            <person name="Varghese N."/>
            <person name="Submissions S."/>
        </authorList>
    </citation>
    <scope>NUCLEOTIDE SEQUENCE [LARGE SCALE GENOMIC DNA]</scope>
    <source>
        <strain evidence="9">DSM 23439</strain>
    </source>
</reference>
<evidence type="ECO:0000256" key="4">
    <source>
        <dbReference type="ARBA" id="ARBA00022847"/>
    </source>
</evidence>
<feature type="transmembrane region" description="Helical" evidence="7">
    <location>
        <begin position="200"/>
        <end position="223"/>
    </location>
</feature>
<dbReference type="EMBL" id="FOLY01000005">
    <property type="protein sequence ID" value="SFC74684.1"/>
    <property type="molecule type" value="Genomic_DNA"/>
</dbReference>
<keyword evidence="6 7" id="KW-0472">Membrane</keyword>
<dbReference type="PANTHER" id="PTHR11706:SF33">
    <property type="entry name" value="NATURAL RESISTANCE-ASSOCIATED MACROPHAGE PROTEIN 2"/>
    <property type="match status" value="1"/>
</dbReference>
<dbReference type="Proteomes" id="UP000199046">
    <property type="component" value="Unassembled WGS sequence"/>
</dbReference>
<feature type="transmembrane region" description="Helical" evidence="7">
    <location>
        <begin position="360"/>
        <end position="383"/>
    </location>
</feature>
<dbReference type="OrthoDB" id="9787548at2"/>
<feature type="transmembrane region" description="Helical" evidence="7">
    <location>
        <begin position="244"/>
        <end position="269"/>
    </location>
</feature>
<feature type="transmembrane region" description="Helical" evidence="7">
    <location>
        <begin position="289"/>
        <end position="315"/>
    </location>
</feature>
<dbReference type="GO" id="GO:0034755">
    <property type="term" value="P:iron ion transmembrane transport"/>
    <property type="evidence" value="ECO:0007669"/>
    <property type="project" value="TreeGrafter"/>
</dbReference>
<keyword evidence="3 7" id="KW-0812">Transmembrane</keyword>
<dbReference type="NCBIfam" id="NF037982">
    <property type="entry name" value="Nramp_1"/>
    <property type="match status" value="1"/>
</dbReference>
<dbReference type="AlphaFoldDB" id="A0A1I1LNI6"/>
<keyword evidence="4" id="KW-0769">Symport</keyword>
<evidence type="ECO:0000256" key="6">
    <source>
        <dbReference type="ARBA" id="ARBA00023136"/>
    </source>
</evidence>
<keyword evidence="5 7" id="KW-1133">Transmembrane helix</keyword>
<dbReference type="GO" id="GO:0015293">
    <property type="term" value="F:symporter activity"/>
    <property type="evidence" value="ECO:0007669"/>
    <property type="project" value="UniProtKB-KW"/>
</dbReference>
<accession>A0A1I1LNI6</accession>
<comment type="subcellular location">
    <subcellularLocation>
        <location evidence="1">Membrane</location>
        <topology evidence="1">Multi-pass membrane protein</topology>
    </subcellularLocation>
</comment>
<evidence type="ECO:0000313" key="9">
    <source>
        <dbReference type="Proteomes" id="UP000199046"/>
    </source>
</evidence>
<evidence type="ECO:0000256" key="5">
    <source>
        <dbReference type="ARBA" id="ARBA00022989"/>
    </source>
</evidence>
<dbReference type="InterPro" id="IPR001046">
    <property type="entry name" value="NRAMP_fam"/>
</dbReference>
<name>A0A1I1LNI6_9GAMM</name>
<feature type="transmembrane region" description="Helical" evidence="7">
    <location>
        <begin position="26"/>
        <end position="47"/>
    </location>
</feature>
<feature type="transmembrane region" description="Helical" evidence="7">
    <location>
        <begin position="134"/>
        <end position="156"/>
    </location>
</feature>
<dbReference type="RefSeq" id="WP_090134726.1">
    <property type="nucleotide sequence ID" value="NZ_FOLY01000005.1"/>
</dbReference>
<gene>
    <name evidence="8" type="ORF">SAMN05421848_2598</name>
</gene>
<dbReference type="STRING" id="402385.SAMN05421848_2598"/>
<protein>
    <submittedName>
        <fullName evidence="8">NRAMP (Natural resistance-associated macrophage protein) metal ion transporters</fullName>
    </submittedName>
</protein>
<dbReference type="PANTHER" id="PTHR11706">
    <property type="entry name" value="SOLUTE CARRIER PROTEIN FAMILY 11 MEMBER"/>
    <property type="match status" value="1"/>
</dbReference>
<keyword evidence="9" id="KW-1185">Reference proteome</keyword>
<dbReference type="GO" id="GO:0005384">
    <property type="term" value="F:manganese ion transmembrane transporter activity"/>
    <property type="evidence" value="ECO:0007669"/>
    <property type="project" value="TreeGrafter"/>
</dbReference>
<evidence type="ECO:0000256" key="1">
    <source>
        <dbReference type="ARBA" id="ARBA00004141"/>
    </source>
</evidence>
<evidence type="ECO:0000256" key="2">
    <source>
        <dbReference type="ARBA" id="ARBA00022448"/>
    </source>
</evidence>
<feature type="transmembrane region" description="Helical" evidence="7">
    <location>
        <begin position="100"/>
        <end position="128"/>
    </location>
</feature>
<evidence type="ECO:0000256" key="7">
    <source>
        <dbReference type="SAM" id="Phobius"/>
    </source>
</evidence>
<evidence type="ECO:0000313" key="8">
    <source>
        <dbReference type="EMBL" id="SFC74684.1"/>
    </source>
</evidence>
<proteinExistence type="predicted"/>
<evidence type="ECO:0000256" key="3">
    <source>
        <dbReference type="ARBA" id="ARBA00022692"/>
    </source>
</evidence>
<feature type="transmembrane region" description="Helical" evidence="7">
    <location>
        <begin position="163"/>
        <end position="180"/>
    </location>
</feature>
<feature type="transmembrane region" description="Helical" evidence="7">
    <location>
        <begin position="336"/>
        <end position="354"/>
    </location>
</feature>
<dbReference type="GO" id="GO:0015086">
    <property type="term" value="F:cadmium ion transmembrane transporter activity"/>
    <property type="evidence" value="ECO:0007669"/>
    <property type="project" value="TreeGrafter"/>
</dbReference>
<feature type="transmembrane region" description="Helical" evidence="7">
    <location>
        <begin position="53"/>
        <end position="71"/>
    </location>
</feature>